<dbReference type="InterPro" id="IPR051628">
    <property type="entry name" value="LUBAC_E3_Ligases"/>
</dbReference>
<keyword evidence="2" id="KW-0479">Metal-binding</keyword>
<keyword evidence="3" id="KW-0863">Zinc-finger</keyword>
<evidence type="ECO:0000313" key="6">
    <source>
        <dbReference type="Proteomes" id="UP000887540"/>
    </source>
</evidence>
<keyword evidence="5" id="KW-0862">Zinc</keyword>
<comment type="pathway">
    <text evidence="1">Protein modification; protein ubiquitination.</text>
</comment>
<evidence type="ECO:0000256" key="2">
    <source>
        <dbReference type="ARBA" id="ARBA00022723"/>
    </source>
</evidence>
<keyword evidence="6" id="KW-1185">Reference proteome</keyword>
<reference evidence="7" key="1">
    <citation type="submission" date="2022-11" db="UniProtKB">
        <authorList>
            <consortium name="WormBaseParasite"/>
        </authorList>
    </citation>
    <scope>IDENTIFICATION</scope>
</reference>
<evidence type="ECO:0000256" key="3">
    <source>
        <dbReference type="ARBA" id="ARBA00022771"/>
    </source>
</evidence>
<evidence type="ECO:0000256" key="4">
    <source>
        <dbReference type="ARBA" id="ARBA00022786"/>
    </source>
</evidence>
<sequence>MENREDDSQGENQILYHKHQNLASFDQENKILNIRKRRIMDLIDSSSDETDSDEDFAPTDLPRDTQNLVYYYQSIEETSCIGKSTHPIDPEILKNSYRRIDRAIAQVIIIDEFLKNPARFQEDGLTFSCGVCFEGFLLKYGVQCEPKDGVYQLDPNQPSGSKIAPAPIIHTFCRPCIRGHAKATTGEMSLAEGCVGLRCMESGCKNAIFISSIRNYIPNDILTRLDDRIQEEILGLAEIKHLESANMNFADFVRNLGSIILVFLAKNSKGKKKVE</sequence>
<keyword evidence="4" id="KW-0833">Ubl conjugation pathway</keyword>
<dbReference type="GO" id="GO:0008270">
    <property type="term" value="F:zinc ion binding"/>
    <property type="evidence" value="ECO:0007669"/>
    <property type="project" value="UniProtKB-KW"/>
</dbReference>
<evidence type="ECO:0000313" key="7">
    <source>
        <dbReference type="WBParaSite" id="ACRNAN_scaffold7282.g14545.t1"/>
    </source>
</evidence>
<organism evidence="6 7">
    <name type="scientific">Acrobeloides nanus</name>
    <dbReference type="NCBI Taxonomy" id="290746"/>
    <lineage>
        <taxon>Eukaryota</taxon>
        <taxon>Metazoa</taxon>
        <taxon>Ecdysozoa</taxon>
        <taxon>Nematoda</taxon>
        <taxon>Chromadorea</taxon>
        <taxon>Rhabditida</taxon>
        <taxon>Tylenchina</taxon>
        <taxon>Cephalobomorpha</taxon>
        <taxon>Cephaloboidea</taxon>
        <taxon>Cephalobidae</taxon>
        <taxon>Acrobeloides</taxon>
    </lineage>
</organism>
<name>A0A914EDF6_9BILA</name>
<dbReference type="AlphaFoldDB" id="A0A914EDF6"/>
<dbReference type="WBParaSite" id="ACRNAN_scaffold7282.g14545.t1">
    <property type="protein sequence ID" value="ACRNAN_scaffold7282.g14545.t1"/>
    <property type="gene ID" value="ACRNAN_scaffold7282.g14545"/>
</dbReference>
<evidence type="ECO:0000256" key="1">
    <source>
        <dbReference type="ARBA" id="ARBA00004906"/>
    </source>
</evidence>
<dbReference type="PANTHER" id="PTHR22770:SF47">
    <property type="entry name" value="E3 UBIQUITIN-PROTEIN LIGASE RNF216"/>
    <property type="match status" value="1"/>
</dbReference>
<protein>
    <submittedName>
        <fullName evidence="7">Uncharacterized protein</fullName>
    </submittedName>
</protein>
<accession>A0A914EDF6</accession>
<dbReference type="Proteomes" id="UP000887540">
    <property type="component" value="Unplaced"/>
</dbReference>
<proteinExistence type="predicted"/>
<evidence type="ECO:0000256" key="5">
    <source>
        <dbReference type="ARBA" id="ARBA00022833"/>
    </source>
</evidence>
<dbReference type="PANTHER" id="PTHR22770">
    <property type="entry name" value="UBIQUITIN CONJUGATING ENZYME 7 INTERACTING PROTEIN-RELATED"/>
    <property type="match status" value="1"/>
</dbReference>